<reference evidence="1 2" key="1">
    <citation type="submission" date="2019-09" db="EMBL/GenBank/DDBJ databases">
        <authorList>
            <consortium name="DOE Joint Genome Institute"/>
            <person name="Mondo S.J."/>
            <person name="Navarro-Mendoza M.I."/>
            <person name="Perez-Arques C."/>
            <person name="Panchal S."/>
            <person name="Nicolas F.E."/>
            <person name="Ganguly P."/>
            <person name="Pangilinan J."/>
            <person name="Grigoriev I."/>
            <person name="Heitman J."/>
            <person name="Sanya K."/>
            <person name="Garre V."/>
        </authorList>
    </citation>
    <scope>NUCLEOTIDE SEQUENCE [LARGE SCALE GENOMIC DNA]</scope>
    <source>
        <strain evidence="1 2">MU402</strain>
    </source>
</reference>
<protein>
    <submittedName>
        <fullName evidence="1">Uncharacterized protein</fullName>
    </submittedName>
</protein>
<comment type="caution">
    <text evidence="1">The sequence shown here is derived from an EMBL/GenBank/DDBJ whole genome shotgun (WGS) entry which is preliminary data.</text>
</comment>
<dbReference type="EMBL" id="JAAECE010000003">
    <property type="protein sequence ID" value="KAF1804314.1"/>
    <property type="molecule type" value="Genomic_DNA"/>
</dbReference>
<proteinExistence type="predicted"/>
<organism evidence="1 2">
    <name type="scientific">Mucor circinelloides f. lusitanicus</name>
    <name type="common">Mucor racemosus var. lusitanicus</name>
    <dbReference type="NCBI Taxonomy" id="29924"/>
    <lineage>
        <taxon>Eukaryota</taxon>
        <taxon>Fungi</taxon>
        <taxon>Fungi incertae sedis</taxon>
        <taxon>Mucoromycota</taxon>
        <taxon>Mucoromycotina</taxon>
        <taxon>Mucoromycetes</taxon>
        <taxon>Mucorales</taxon>
        <taxon>Mucorineae</taxon>
        <taxon>Mucoraceae</taxon>
        <taxon>Mucor</taxon>
    </lineage>
</organism>
<evidence type="ECO:0000313" key="2">
    <source>
        <dbReference type="Proteomes" id="UP000469890"/>
    </source>
</evidence>
<gene>
    <name evidence="1" type="ORF">FB192DRAFT_1372231</name>
</gene>
<accession>A0A8H4BL12</accession>
<dbReference type="AlphaFoldDB" id="A0A8H4BL12"/>
<sequence>MWMIAVLITSSQSSTTRLLLQMSEAIIDLTWTPCAQEQACELYSIVVHGQSCVKHHHSTDHLTHLSILKSHSKQTLHWCCLHSNKLFVCKHAKF</sequence>
<name>A0A8H4BL12_MUCCL</name>
<dbReference type="Proteomes" id="UP000469890">
    <property type="component" value="Unassembled WGS sequence"/>
</dbReference>
<evidence type="ECO:0000313" key="1">
    <source>
        <dbReference type="EMBL" id="KAF1804314.1"/>
    </source>
</evidence>